<evidence type="ECO:0000313" key="3">
    <source>
        <dbReference type="Proteomes" id="UP000323521"/>
    </source>
</evidence>
<dbReference type="AlphaFoldDB" id="A0A3G1L0J2"/>
<feature type="domain" description="Imm-5-like" evidence="1">
    <location>
        <begin position="25"/>
        <end position="148"/>
    </location>
</feature>
<dbReference type="EMBL" id="CP017634">
    <property type="protein sequence ID" value="ATW28306.1"/>
    <property type="molecule type" value="Genomic_DNA"/>
</dbReference>
<keyword evidence="3" id="KW-1185">Reference proteome</keyword>
<reference evidence="2 3" key="1">
    <citation type="submission" date="2016-10" db="EMBL/GenBank/DDBJ databases">
        <title>Complete Genome Sequence of Peptococcaceae strain DCMF.</title>
        <authorList>
            <person name="Edwards R.J."/>
            <person name="Holland S.I."/>
            <person name="Deshpande N.P."/>
            <person name="Wong Y.K."/>
            <person name="Ertan H."/>
            <person name="Manefield M."/>
            <person name="Russell T.L."/>
            <person name="Lee M.J."/>
        </authorList>
    </citation>
    <scope>NUCLEOTIDE SEQUENCE [LARGE SCALE GENOMIC DNA]</scope>
    <source>
        <strain evidence="2 3">DCMF</strain>
    </source>
</reference>
<dbReference type="KEGG" id="fwa:DCMF_02155"/>
<dbReference type="Proteomes" id="UP000323521">
    <property type="component" value="Chromosome"/>
</dbReference>
<dbReference type="Pfam" id="PF21805">
    <property type="entry name" value="Imm5_like"/>
    <property type="match status" value="1"/>
</dbReference>
<dbReference type="InterPro" id="IPR048667">
    <property type="entry name" value="Imm5-like"/>
</dbReference>
<sequence length="150" mass="17236">MQSVKVIKKIDDIPELKEILITISESKTHKQMSQYSLLLAKHILEISEVECCSAIAECFDINKKWQNGEAKFQDARQVAFMVNRLAREEKDPVKVKVLRAMGQVAATPHVKWHALVASEYAITLINVMYPKNLEEVKKEREIQIELMKSV</sequence>
<evidence type="ECO:0000313" key="2">
    <source>
        <dbReference type="EMBL" id="ATW28306.1"/>
    </source>
</evidence>
<proteinExistence type="predicted"/>
<evidence type="ECO:0000259" key="1">
    <source>
        <dbReference type="Pfam" id="PF21805"/>
    </source>
</evidence>
<name>A0A3G1L0J2_FORW1</name>
<gene>
    <name evidence="2" type="ORF">DCMF_02155</name>
</gene>
<accession>A0A3G1L0J2</accession>
<organism evidence="2 3">
    <name type="scientific">Formimonas warabiya</name>
    <dbReference type="NCBI Taxonomy" id="1761012"/>
    <lineage>
        <taxon>Bacteria</taxon>
        <taxon>Bacillati</taxon>
        <taxon>Bacillota</taxon>
        <taxon>Clostridia</taxon>
        <taxon>Eubacteriales</taxon>
        <taxon>Peptococcaceae</taxon>
        <taxon>Candidatus Formimonas</taxon>
    </lineage>
</organism>
<protein>
    <recommendedName>
        <fullName evidence="1">Imm-5-like domain-containing protein</fullName>
    </recommendedName>
</protein>